<feature type="chain" id="PRO_5027003838" evidence="1">
    <location>
        <begin position="29"/>
        <end position="150"/>
    </location>
</feature>
<reference evidence="2" key="1">
    <citation type="submission" date="2020-02" db="EMBL/GenBank/DDBJ databases">
        <authorList>
            <person name="Meier V. D."/>
        </authorList>
    </citation>
    <scope>NUCLEOTIDE SEQUENCE</scope>
    <source>
        <strain evidence="2">AVDCRST_MAG10</strain>
    </source>
</reference>
<proteinExistence type="predicted"/>
<keyword evidence="1" id="KW-0732">Signal</keyword>
<dbReference type="AlphaFoldDB" id="A0A6J4HAL1"/>
<gene>
    <name evidence="2" type="ORF">AVDCRST_MAG10-412</name>
</gene>
<protein>
    <submittedName>
        <fullName evidence="2">Uncharacterized protein</fullName>
    </submittedName>
</protein>
<accession>A0A6J4HAL1</accession>
<dbReference type="EMBL" id="CADCTB010000025">
    <property type="protein sequence ID" value="CAA9216035.1"/>
    <property type="molecule type" value="Genomic_DNA"/>
</dbReference>
<evidence type="ECO:0000313" key="2">
    <source>
        <dbReference type="EMBL" id="CAA9216035.1"/>
    </source>
</evidence>
<evidence type="ECO:0000256" key="1">
    <source>
        <dbReference type="SAM" id="SignalP"/>
    </source>
</evidence>
<feature type="signal peptide" evidence="1">
    <location>
        <begin position="1"/>
        <end position="28"/>
    </location>
</feature>
<sequence>MPIRRVLFWVLSLGLLFLGTGFTNGASADTGCGEDCAPEPLSSYFTELADATLVYYPPNPATEQLVSRVLRARDALYPPNPARPPAPIRSFALLNSYSYEVEALAGTPNGATETGTALLLGEAYELQGLIAAAYPSSHFPPSAFHPPNPA</sequence>
<organism evidence="2">
    <name type="scientific">uncultured Acidimicrobiales bacterium</name>
    <dbReference type="NCBI Taxonomy" id="310071"/>
    <lineage>
        <taxon>Bacteria</taxon>
        <taxon>Bacillati</taxon>
        <taxon>Actinomycetota</taxon>
        <taxon>Acidimicrobiia</taxon>
        <taxon>Acidimicrobiales</taxon>
        <taxon>environmental samples</taxon>
    </lineage>
</organism>
<name>A0A6J4HAL1_9ACTN</name>